<proteinExistence type="inferred from homology"/>
<dbReference type="PANTHER" id="PTHR43434:SF1">
    <property type="entry name" value="PHOSPHOGLYCOLATE PHOSPHATASE"/>
    <property type="match status" value="1"/>
</dbReference>
<dbReference type="GO" id="GO:0006281">
    <property type="term" value="P:DNA repair"/>
    <property type="evidence" value="ECO:0007669"/>
    <property type="project" value="TreeGrafter"/>
</dbReference>
<dbReference type="SFLD" id="SFLDG01135">
    <property type="entry name" value="C1.5.6:_HAD__Beta-PGM__Phospha"/>
    <property type="match status" value="1"/>
</dbReference>
<dbReference type="InterPro" id="IPR023214">
    <property type="entry name" value="HAD_sf"/>
</dbReference>
<dbReference type="InterPro" id="IPR041492">
    <property type="entry name" value="HAD_2"/>
</dbReference>
<organism evidence="10 11">
    <name type="scientific">Boseongicola aestuarii</name>
    <dbReference type="NCBI Taxonomy" id="1470561"/>
    <lineage>
        <taxon>Bacteria</taxon>
        <taxon>Pseudomonadati</taxon>
        <taxon>Pseudomonadota</taxon>
        <taxon>Alphaproteobacteria</taxon>
        <taxon>Rhodobacterales</taxon>
        <taxon>Paracoccaceae</taxon>
        <taxon>Boseongicola</taxon>
    </lineage>
</organism>
<keyword evidence="11" id="KW-1185">Reference proteome</keyword>
<dbReference type="InterPro" id="IPR006439">
    <property type="entry name" value="HAD-SF_hydro_IA"/>
</dbReference>
<evidence type="ECO:0000313" key="11">
    <source>
        <dbReference type="Proteomes" id="UP000201838"/>
    </source>
</evidence>
<comment type="pathway">
    <text evidence="3">Organic acid metabolism; glycolate biosynthesis; glycolate from 2-phosphoglycolate: step 1/1.</text>
</comment>
<gene>
    <name evidence="10" type="primary">cbbZC</name>
    <name evidence="10" type="ORF">BOA8489_02474</name>
</gene>
<accession>A0A238J315</accession>
<evidence type="ECO:0000313" key="10">
    <source>
        <dbReference type="EMBL" id="SMX24350.1"/>
    </source>
</evidence>
<evidence type="ECO:0000256" key="1">
    <source>
        <dbReference type="ARBA" id="ARBA00000830"/>
    </source>
</evidence>
<evidence type="ECO:0000256" key="5">
    <source>
        <dbReference type="ARBA" id="ARBA00013078"/>
    </source>
</evidence>
<evidence type="ECO:0000256" key="9">
    <source>
        <dbReference type="ARBA" id="ARBA00023277"/>
    </source>
</evidence>
<dbReference type="Gene3D" id="1.10.150.240">
    <property type="entry name" value="Putative phosphatase, domain 2"/>
    <property type="match status" value="1"/>
</dbReference>
<dbReference type="AlphaFoldDB" id="A0A238J315"/>
<dbReference type="EMBL" id="FXXQ01000008">
    <property type="protein sequence ID" value="SMX24350.1"/>
    <property type="molecule type" value="Genomic_DNA"/>
</dbReference>
<comment type="similarity">
    <text evidence="4">Belongs to the HAD-like hydrolase superfamily. CbbY/CbbZ/Gph/YieH family.</text>
</comment>
<evidence type="ECO:0000256" key="2">
    <source>
        <dbReference type="ARBA" id="ARBA00001946"/>
    </source>
</evidence>
<dbReference type="Pfam" id="PF13419">
    <property type="entry name" value="HAD_2"/>
    <property type="match status" value="1"/>
</dbReference>
<dbReference type="SFLD" id="SFLDG01129">
    <property type="entry name" value="C1.5:_HAD__Beta-PGM__Phosphata"/>
    <property type="match status" value="1"/>
</dbReference>
<keyword evidence="9" id="KW-0119">Carbohydrate metabolism</keyword>
<protein>
    <recommendedName>
        <fullName evidence="5">phosphoglycolate phosphatase</fullName>
        <ecNumber evidence="5">3.1.3.18</ecNumber>
    </recommendedName>
</protein>
<evidence type="ECO:0000256" key="8">
    <source>
        <dbReference type="ARBA" id="ARBA00022842"/>
    </source>
</evidence>
<sequence length="215" mass="23040">MLPVVFDLDGTLIDSLPDVTKAVNLLLAEEGQPLLPQSVVNTFVGSGEKVLMQRLIAATAFTEADAERLMPRFIAHYKTAALDTRLFPGARSALDRLRAAGVPIGLCTNKPRAPLVPTLEAAGLGDVFGVVVAGDDLPLRKPDPAPLFHCFRALGAETGIYVGDSEVDAETAKRAGVPFVIYVHGIRVSPIEDIPHDVSFEDFAALDEILRTLQT</sequence>
<dbReference type="PRINTS" id="PR00413">
    <property type="entry name" value="HADHALOGNASE"/>
</dbReference>
<dbReference type="InterPro" id="IPR037512">
    <property type="entry name" value="PGPase_prok"/>
</dbReference>
<dbReference type="GO" id="GO:0005829">
    <property type="term" value="C:cytosol"/>
    <property type="evidence" value="ECO:0007669"/>
    <property type="project" value="TreeGrafter"/>
</dbReference>
<dbReference type="Proteomes" id="UP000201838">
    <property type="component" value="Unassembled WGS sequence"/>
</dbReference>
<dbReference type="PANTHER" id="PTHR43434">
    <property type="entry name" value="PHOSPHOGLYCOLATE PHOSPHATASE"/>
    <property type="match status" value="1"/>
</dbReference>
<evidence type="ECO:0000256" key="7">
    <source>
        <dbReference type="ARBA" id="ARBA00022801"/>
    </source>
</evidence>
<dbReference type="SUPFAM" id="SSF56784">
    <property type="entry name" value="HAD-like"/>
    <property type="match status" value="1"/>
</dbReference>
<keyword evidence="7 10" id="KW-0378">Hydrolase</keyword>
<comment type="cofactor">
    <cofactor evidence="2">
        <name>Mg(2+)</name>
        <dbReference type="ChEBI" id="CHEBI:18420"/>
    </cofactor>
</comment>
<evidence type="ECO:0000256" key="3">
    <source>
        <dbReference type="ARBA" id="ARBA00004818"/>
    </source>
</evidence>
<dbReference type="InterPro" id="IPR036412">
    <property type="entry name" value="HAD-like_sf"/>
</dbReference>
<dbReference type="GO" id="GO:0008967">
    <property type="term" value="F:phosphoglycolate phosphatase activity"/>
    <property type="evidence" value="ECO:0007669"/>
    <property type="project" value="UniProtKB-EC"/>
</dbReference>
<dbReference type="Gene3D" id="3.40.50.1000">
    <property type="entry name" value="HAD superfamily/HAD-like"/>
    <property type="match status" value="1"/>
</dbReference>
<dbReference type="InterPro" id="IPR023198">
    <property type="entry name" value="PGP-like_dom2"/>
</dbReference>
<dbReference type="NCBIfam" id="TIGR01549">
    <property type="entry name" value="HAD-SF-IA-v1"/>
    <property type="match status" value="1"/>
</dbReference>
<dbReference type="GO" id="GO:0046872">
    <property type="term" value="F:metal ion binding"/>
    <property type="evidence" value="ECO:0007669"/>
    <property type="project" value="UniProtKB-KW"/>
</dbReference>
<comment type="catalytic activity">
    <reaction evidence="1">
        <text>2-phosphoglycolate + H2O = glycolate + phosphate</text>
        <dbReference type="Rhea" id="RHEA:14369"/>
        <dbReference type="ChEBI" id="CHEBI:15377"/>
        <dbReference type="ChEBI" id="CHEBI:29805"/>
        <dbReference type="ChEBI" id="CHEBI:43474"/>
        <dbReference type="ChEBI" id="CHEBI:58033"/>
        <dbReference type="EC" id="3.1.3.18"/>
    </reaction>
</comment>
<reference evidence="10 11" key="1">
    <citation type="submission" date="2017-05" db="EMBL/GenBank/DDBJ databases">
        <authorList>
            <person name="Song R."/>
            <person name="Chenine A.L."/>
            <person name="Ruprecht R.M."/>
        </authorList>
    </citation>
    <scope>NUCLEOTIDE SEQUENCE [LARGE SCALE GENOMIC DNA]</scope>
    <source>
        <strain evidence="10 11">CECT 8489</strain>
    </source>
</reference>
<evidence type="ECO:0000256" key="6">
    <source>
        <dbReference type="ARBA" id="ARBA00022723"/>
    </source>
</evidence>
<dbReference type="InterPro" id="IPR050155">
    <property type="entry name" value="HAD-like_hydrolase_sf"/>
</dbReference>
<dbReference type="GO" id="GO:0005975">
    <property type="term" value="P:carbohydrate metabolic process"/>
    <property type="evidence" value="ECO:0007669"/>
    <property type="project" value="InterPro"/>
</dbReference>
<keyword evidence="6" id="KW-0479">Metal-binding</keyword>
<dbReference type="NCBIfam" id="TIGR01449">
    <property type="entry name" value="PGP_bact"/>
    <property type="match status" value="1"/>
</dbReference>
<keyword evidence="8" id="KW-0460">Magnesium</keyword>
<dbReference type="EC" id="3.1.3.18" evidence="5"/>
<name>A0A238J315_9RHOB</name>
<dbReference type="OrthoDB" id="9793014at2"/>
<dbReference type="SFLD" id="SFLDS00003">
    <property type="entry name" value="Haloacid_Dehalogenase"/>
    <property type="match status" value="1"/>
</dbReference>
<evidence type="ECO:0000256" key="4">
    <source>
        <dbReference type="ARBA" id="ARBA00006171"/>
    </source>
</evidence>